<evidence type="ECO:0000259" key="1">
    <source>
        <dbReference type="Pfam" id="PF13372"/>
    </source>
</evidence>
<accession>A0A517T9Y7</accession>
<reference evidence="2 3" key="1">
    <citation type="submission" date="2019-02" db="EMBL/GenBank/DDBJ databases">
        <title>Deep-cultivation of Planctomycetes and their phenomic and genomic characterization uncovers novel biology.</title>
        <authorList>
            <person name="Wiegand S."/>
            <person name="Jogler M."/>
            <person name="Boedeker C."/>
            <person name="Pinto D."/>
            <person name="Vollmers J."/>
            <person name="Rivas-Marin E."/>
            <person name="Kohn T."/>
            <person name="Peeters S.H."/>
            <person name="Heuer A."/>
            <person name="Rast P."/>
            <person name="Oberbeckmann S."/>
            <person name="Bunk B."/>
            <person name="Jeske O."/>
            <person name="Meyerdierks A."/>
            <person name="Storesund J.E."/>
            <person name="Kallscheuer N."/>
            <person name="Luecker S."/>
            <person name="Lage O.M."/>
            <person name="Pohl T."/>
            <person name="Merkel B.J."/>
            <person name="Hornburger P."/>
            <person name="Mueller R.-W."/>
            <person name="Bruemmer F."/>
            <person name="Labrenz M."/>
            <person name="Spormann A.M."/>
            <person name="Op den Camp H."/>
            <person name="Overmann J."/>
            <person name="Amann R."/>
            <person name="Jetten M.S.M."/>
            <person name="Mascher T."/>
            <person name="Medema M.H."/>
            <person name="Devos D.P."/>
            <person name="Kaster A.-K."/>
            <person name="Ovreas L."/>
            <person name="Rohde M."/>
            <person name="Galperin M.Y."/>
            <person name="Jogler C."/>
        </authorList>
    </citation>
    <scope>NUCLEOTIDE SEQUENCE [LARGE SCALE GENOMIC DNA]</scope>
    <source>
        <strain evidence="2 3">V22</strain>
    </source>
</reference>
<dbReference type="Proteomes" id="UP000319976">
    <property type="component" value="Chromosome"/>
</dbReference>
<dbReference type="AlphaFoldDB" id="A0A517T9Y7"/>
<dbReference type="Pfam" id="PF13372">
    <property type="entry name" value="Alginate_exp"/>
    <property type="match status" value="1"/>
</dbReference>
<keyword evidence="3" id="KW-1185">Reference proteome</keyword>
<dbReference type="InterPro" id="IPR025388">
    <property type="entry name" value="Alginate_export_dom"/>
</dbReference>
<dbReference type="Gene3D" id="2.40.160.100">
    <property type="match status" value="1"/>
</dbReference>
<evidence type="ECO:0000313" key="3">
    <source>
        <dbReference type="Proteomes" id="UP000319976"/>
    </source>
</evidence>
<organism evidence="2 3">
    <name type="scientific">Calycomorphotria hydatis</name>
    <dbReference type="NCBI Taxonomy" id="2528027"/>
    <lineage>
        <taxon>Bacteria</taxon>
        <taxon>Pseudomonadati</taxon>
        <taxon>Planctomycetota</taxon>
        <taxon>Planctomycetia</taxon>
        <taxon>Planctomycetales</taxon>
        <taxon>Planctomycetaceae</taxon>
        <taxon>Calycomorphotria</taxon>
    </lineage>
</organism>
<evidence type="ECO:0000313" key="2">
    <source>
        <dbReference type="EMBL" id="QDT65192.1"/>
    </source>
</evidence>
<dbReference type="KEGG" id="chya:V22_24390"/>
<name>A0A517T9Y7_9PLAN</name>
<sequence length="577" mass="63747">MIRSGYCHCANASAAFSHLDREMENPKMRLPVRAMAAVVAMSFTCSIGLADDSALLIDDTVETELTPEAVINGEQQYTQVGYLDDPICGCDTSCDTPCCDGLGCDAGSCDSGCDGCGAGKKPAPGSPFKPCFFDNNFSAYVDKPPYVFGEELKGIEVGDCDCTWLTLSTGGQLRYRYMNENNRLRGNGQVHNTYDLWRWRHYINAETEFGRGYVELIEADSFNNEIAPLGIDINRWDMLNGFIDVYVYKDLMDGKGTFRWGRQELLYGDQHLISPLDWSNTRRNFEGFKHFHQAKNWRLDLFSVKPVNLAALSSGGSMNQFDTSDGDFRLNGAWLNYTLCKSIKGDAYYLYTADGQSIAGQADGDRHFIGGRIYGTKPVKECGKVVTTYDYSLGGGYQFGADDFQNVSAYYISAYGGVTLNDMCWTPRFGGLFWYGSGDENPADGTTNTVDTLYPLGHKYWGIIDNFNGQNLIDYSVVASVKPHKKLTIGAAYHWFYRASGNDAIYNIAGAPLGTPGVTLLGNSIGQELDIVGTYNYNSNLSIQLGCANFNYANGVLLPQALSGDGQFFYTQVQMNY</sequence>
<proteinExistence type="predicted"/>
<gene>
    <name evidence="2" type="ORF">V22_24390</name>
</gene>
<dbReference type="EMBL" id="CP036316">
    <property type="protein sequence ID" value="QDT65192.1"/>
    <property type="molecule type" value="Genomic_DNA"/>
</dbReference>
<dbReference type="OrthoDB" id="311329at2"/>
<protein>
    <recommendedName>
        <fullName evidence="1">Alginate export domain-containing protein</fullName>
    </recommendedName>
</protein>
<dbReference type="InterPro" id="IPR053728">
    <property type="entry name" value="Alginate_Permeability_Chnl"/>
</dbReference>
<feature type="domain" description="Alginate export" evidence="1">
    <location>
        <begin position="167"/>
        <end position="551"/>
    </location>
</feature>